<dbReference type="AlphaFoldDB" id="A0AAE0N7A6"/>
<evidence type="ECO:0000313" key="2">
    <source>
        <dbReference type="EMBL" id="KAK3373452.1"/>
    </source>
</evidence>
<reference evidence="2" key="2">
    <citation type="submission" date="2023-06" db="EMBL/GenBank/DDBJ databases">
        <authorList>
            <consortium name="Lawrence Berkeley National Laboratory"/>
            <person name="Haridas S."/>
            <person name="Hensen N."/>
            <person name="Bonometti L."/>
            <person name="Westerberg I."/>
            <person name="Brannstrom I.O."/>
            <person name="Guillou S."/>
            <person name="Cros-Aarteil S."/>
            <person name="Calhoun S."/>
            <person name="Kuo A."/>
            <person name="Mondo S."/>
            <person name="Pangilinan J."/>
            <person name="Riley R."/>
            <person name="Labutti K."/>
            <person name="Andreopoulos B."/>
            <person name="Lipzen A."/>
            <person name="Chen C."/>
            <person name="Yanf M."/>
            <person name="Daum C."/>
            <person name="Ng V."/>
            <person name="Clum A."/>
            <person name="Steindorff A."/>
            <person name="Ohm R."/>
            <person name="Martin F."/>
            <person name="Silar P."/>
            <person name="Natvig D."/>
            <person name="Lalanne C."/>
            <person name="Gautier V."/>
            <person name="Ament-Velasquez S.L."/>
            <person name="Kruys A."/>
            <person name="Hutchinson M.I."/>
            <person name="Powell A.J."/>
            <person name="Barry K."/>
            <person name="Miller A.N."/>
            <person name="Grigoriev I.V."/>
            <person name="Debuchy R."/>
            <person name="Gladieux P."/>
            <person name="Thoren M.H."/>
            <person name="Johannesson H."/>
        </authorList>
    </citation>
    <scope>NUCLEOTIDE SEQUENCE</scope>
    <source>
        <strain evidence="2">CBS 958.72</strain>
    </source>
</reference>
<keyword evidence="3" id="KW-1185">Reference proteome</keyword>
<gene>
    <name evidence="2" type="ORF">B0T24DRAFT_623217</name>
</gene>
<proteinExistence type="predicted"/>
<protein>
    <submittedName>
        <fullName evidence="2">Uncharacterized protein</fullName>
    </submittedName>
</protein>
<evidence type="ECO:0000313" key="3">
    <source>
        <dbReference type="Proteomes" id="UP001287356"/>
    </source>
</evidence>
<feature type="region of interest" description="Disordered" evidence="1">
    <location>
        <begin position="62"/>
        <end position="88"/>
    </location>
</feature>
<accession>A0AAE0N7A6</accession>
<name>A0AAE0N7A6_9PEZI</name>
<organism evidence="2 3">
    <name type="scientific">Lasiosphaeria ovina</name>
    <dbReference type="NCBI Taxonomy" id="92902"/>
    <lineage>
        <taxon>Eukaryota</taxon>
        <taxon>Fungi</taxon>
        <taxon>Dikarya</taxon>
        <taxon>Ascomycota</taxon>
        <taxon>Pezizomycotina</taxon>
        <taxon>Sordariomycetes</taxon>
        <taxon>Sordariomycetidae</taxon>
        <taxon>Sordariales</taxon>
        <taxon>Lasiosphaeriaceae</taxon>
        <taxon>Lasiosphaeria</taxon>
    </lineage>
</organism>
<sequence length="88" mass="9563">MVPSLLCLGRLGPLMHLAGTGDAMVKQHLPICRLPSHLISYGRWEKHVPGASTSYRGTAAATCTSNKAPAHPTKLTDNRSLLHKRPLR</sequence>
<reference evidence="2" key="1">
    <citation type="journal article" date="2023" name="Mol. Phylogenet. Evol.">
        <title>Genome-scale phylogeny and comparative genomics of the fungal order Sordariales.</title>
        <authorList>
            <person name="Hensen N."/>
            <person name="Bonometti L."/>
            <person name="Westerberg I."/>
            <person name="Brannstrom I.O."/>
            <person name="Guillou S."/>
            <person name="Cros-Aarteil S."/>
            <person name="Calhoun S."/>
            <person name="Haridas S."/>
            <person name="Kuo A."/>
            <person name="Mondo S."/>
            <person name="Pangilinan J."/>
            <person name="Riley R."/>
            <person name="LaButti K."/>
            <person name="Andreopoulos B."/>
            <person name="Lipzen A."/>
            <person name="Chen C."/>
            <person name="Yan M."/>
            <person name="Daum C."/>
            <person name="Ng V."/>
            <person name="Clum A."/>
            <person name="Steindorff A."/>
            <person name="Ohm R.A."/>
            <person name="Martin F."/>
            <person name="Silar P."/>
            <person name="Natvig D.O."/>
            <person name="Lalanne C."/>
            <person name="Gautier V."/>
            <person name="Ament-Velasquez S.L."/>
            <person name="Kruys A."/>
            <person name="Hutchinson M.I."/>
            <person name="Powell A.J."/>
            <person name="Barry K."/>
            <person name="Miller A.N."/>
            <person name="Grigoriev I.V."/>
            <person name="Debuchy R."/>
            <person name="Gladieux P."/>
            <person name="Hiltunen Thoren M."/>
            <person name="Johannesson H."/>
        </authorList>
    </citation>
    <scope>NUCLEOTIDE SEQUENCE</scope>
    <source>
        <strain evidence="2">CBS 958.72</strain>
    </source>
</reference>
<evidence type="ECO:0000256" key="1">
    <source>
        <dbReference type="SAM" id="MobiDB-lite"/>
    </source>
</evidence>
<dbReference type="Proteomes" id="UP001287356">
    <property type="component" value="Unassembled WGS sequence"/>
</dbReference>
<dbReference type="EMBL" id="JAULSN010000004">
    <property type="protein sequence ID" value="KAK3373452.1"/>
    <property type="molecule type" value="Genomic_DNA"/>
</dbReference>
<comment type="caution">
    <text evidence="2">The sequence shown here is derived from an EMBL/GenBank/DDBJ whole genome shotgun (WGS) entry which is preliminary data.</text>
</comment>